<organism evidence="7 8">
    <name type="scientific">Arthrobacter ramosus</name>
    <dbReference type="NCBI Taxonomy" id="1672"/>
    <lineage>
        <taxon>Bacteria</taxon>
        <taxon>Bacillati</taxon>
        <taxon>Actinomycetota</taxon>
        <taxon>Actinomycetes</taxon>
        <taxon>Micrococcales</taxon>
        <taxon>Micrococcaceae</taxon>
        <taxon>Arthrobacter</taxon>
    </lineage>
</organism>
<feature type="domain" description="Cation efflux protein transmembrane" evidence="6">
    <location>
        <begin position="9"/>
        <end position="203"/>
    </location>
</feature>
<feature type="transmembrane region" description="Helical" evidence="5">
    <location>
        <begin position="108"/>
        <end position="129"/>
    </location>
</feature>
<dbReference type="Gene3D" id="1.20.1510.10">
    <property type="entry name" value="Cation efflux protein transmembrane domain"/>
    <property type="match status" value="1"/>
</dbReference>
<name>A0ABV5XV10_ARTRM</name>
<feature type="transmembrane region" description="Helical" evidence="5">
    <location>
        <begin position="175"/>
        <end position="197"/>
    </location>
</feature>
<dbReference type="InterPro" id="IPR002524">
    <property type="entry name" value="Cation_efflux"/>
</dbReference>
<comment type="caution">
    <text evidence="7">The sequence shown here is derived from an EMBL/GenBank/DDBJ whole genome shotgun (WGS) entry which is preliminary data.</text>
</comment>
<keyword evidence="8" id="KW-1185">Reference proteome</keyword>
<dbReference type="PANTHER" id="PTHR11562">
    <property type="entry name" value="CATION EFFLUX PROTEIN/ ZINC TRANSPORTER"/>
    <property type="match status" value="1"/>
</dbReference>
<dbReference type="InterPro" id="IPR027469">
    <property type="entry name" value="Cation_efflux_TMD_sf"/>
</dbReference>
<protein>
    <submittedName>
        <fullName evidence="7">Cation diffusion facilitator family transporter</fullName>
    </submittedName>
</protein>
<evidence type="ECO:0000256" key="3">
    <source>
        <dbReference type="ARBA" id="ARBA00022989"/>
    </source>
</evidence>
<sequence length="213" mass="21763">MTRTRRLSVVLILNLALVAGLLVVGISANSLGVLAEGADYLADAAAIGVSLLAVRVSKLAPTPQRPQGYPMATTWAAGVNAGWLLVLSVAILVGAAGRLLTGTSEVHGLPVLIVSGIAAVVMFVGALILGDDDDNKAGGDLNMRAVLLDTAGDAAAAAGVAVAGAAIYVTQGLYWLDPVVAAIIAVVVGYHAVRLLIEIFQTLRVHRRSTSRP</sequence>
<feature type="transmembrane region" description="Helical" evidence="5">
    <location>
        <begin position="150"/>
        <end position="169"/>
    </location>
</feature>
<dbReference type="SUPFAM" id="SSF161111">
    <property type="entry name" value="Cation efflux protein transmembrane domain-like"/>
    <property type="match status" value="1"/>
</dbReference>
<keyword evidence="4 5" id="KW-0472">Membrane</keyword>
<evidence type="ECO:0000313" key="7">
    <source>
        <dbReference type="EMBL" id="MFB9818529.1"/>
    </source>
</evidence>
<gene>
    <name evidence="7" type="ORF">ACFFP1_03330</name>
</gene>
<evidence type="ECO:0000259" key="6">
    <source>
        <dbReference type="Pfam" id="PF01545"/>
    </source>
</evidence>
<dbReference type="InterPro" id="IPR050681">
    <property type="entry name" value="CDF/SLC30A"/>
</dbReference>
<dbReference type="NCBIfam" id="TIGR01297">
    <property type="entry name" value="CDF"/>
    <property type="match status" value="1"/>
</dbReference>
<dbReference type="Pfam" id="PF01545">
    <property type="entry name" value="Cation_efflux"/>
    <property type="match status" value="1"/>
</dbReference>
<feature type="transmembrane region" description="Helical" evidence="5">
    <location>
        <begin position="7"/>
        <end position="28"/>
    </location>
</feature>
<keyword evidence="2 5" id="KW-0812">Transmembrane</keyword>
<evidence type="ECO:0000256" key="2">
    <source>
        <dbReference type="ARBA" id="ARBA00022692"/>
    </source>
</evidence>
<reference evidence="7 8" key="1">
    <citation type="submission" date="2024-09" db="EMBL/GenBank/DDBJ databases">
        <authorList>
            <person name="Sun Q."/>
            <person name="Mori K."/>
        </authorList>
    </citation>
    <scope>NUCLEOTIDE SEQUENCE [LARGE SCALE GENOMIC DNA]</scope>
    <source>
        <strain evidence="7 8">JCM 1334</strain>
    </source>
</reference>
<accession>A0ABV5XV10</accession>
<feature type="transmembrane region" description="Helical" evidence="5">
    <location>
        <begin position="72"/>
        <end position="96"/>
    </location>
</feature>
<evidence type="ECO:0000256" key="1">
    <source>
        <dbReference type="ARBA" id="ARBA00004141"/>
    </source>
</evidence>
<dbReference type="EMBL" id="JBHMBC010000007">
    <property type="protein sequence ID" value="MFB9818529.1"/>
    <property type="molecule type" value="Genomic_DNA"/>
</dbReference>
<dbReference type="PANTHER" id="PTHR11562:SF17">
    <property type="entry name" value="RE54080P-RELATED"/>
    <property type="match status" value="1"/>
</dbReference>
<proteinExistence type="predicted"/>
<dbReference type="Proteomes" id="UP001589702">
    <property type="component" value="Unassembled WGS sequence"/>
</dbReference>
<dbReference type="InterPro" id="IPR058533">
    <property type="entry name" value="Cation_efflux_TM"/>
</dbReference>
<evidence type="ECO:0000256" key="5">
    <source>
        <dbReference type="SAM" id="Phobius"/>
    </source>
</evidence>
<evidence type="ECO:0000256" key="4">
    <source>
        <dbReference type="ARBA" id="ARBA00023136"/>
    </source>
</evidence>
<comment type="subcellular location">
    <subcellularLocation>
        <location evidence="1">Membrane</location>
        <topology evidence="1">Multi-pass membrane protein</topology>
    </subcellularLocation>
</comment>
<evidence type="ECO:0000313" key="8">
    <source>
        <dbReference type="Proteomes" id="UP001589702"/>
    </source>
</evidence>
<dbReference type="RefSeq" id="WP_234748858.1">
    <property type="nucleotide sequence ID" value="NZ_BAAAWN010000001.1"/>
</dbReference>
<keyword evidence="3 5" id="KW-1133">Transmembrane helix</keyword>